<reference evidence="4" key="1">
    <citation type="submission" date="2025-08" db="UniProtKB">
        <authorList>
            <consortium name="RefSeq"/>
        </authorList>
    </citation>
    <scope>IDENTIFICATION</scope>
    <source>
        <strain evidence="4">Airmid</strain>
    </source>
</reference>
<accession>A0A6P6XYH5</accession>
<evidence type="ECO:0000313" key="3">
    <source>
        <dbReference type="Proteomes" id="UP000515146"/>
    </source>
</evidence>
<organism evidence="3 4">
    <name type="scientific">Dermatophagoides pteronyssinus</name>
    <name type="common">European house dust mite</name>
    <dbReference type="NCBI Taxonomy" id="6956"/>
    <lineage>
        <taxon>Eukaryota</taxon>
        <taxon>Metazoa</taxon>
        <taxon>Ecdysozoa</taxon>
        <taxon>Arthropoda</taxon>
        <taxon>Chelicerata</taxon>
        <taxon>Arachnida</taxon>
        <taxon>Acari</taxon>
        <taxon>Acariformes</taxon>
        <taxon>Sarcoptiformes</taxon>
        <taxon>Astigmata</taxon>
        <taxon>Psoroptidia</taxon>
        <taxon>Analgoidea</taxon>
        <taxon>Pyroglyphidae</taxon>
        <taxon>Dermatophagoidinae</taxon>
        <taxon>Dermatophagoides</taxon>
    </lineage>
</organism>
<protein>
    <submittedName>
        <fullName evidence="4">Uncharacterized protein LOC113792417</fullName>
    </submittedName>
</protein>
<feature type="transmembrane region" description="Helical" evidence="2">
    <location>
        <begin position="20"/>
        <end position="39"/>
    </location>
</feature>
<evidence type="ECO:0000313" key="4">
    <source>
        <dbReference type="RefSeq" id="XP_027198105.1"/>
    </source>
</evidence>
<dbReference type="Proteomes" id="UP000515146">
    <property type="component" value="Unplaced"/>
</dbReference>
<keyword evidence="2" id="KW-1133">Transmembrane helix</keyword>
<keyword evidence="2" id="KW-0472">Membrane</keyword>
<keyword evidence="3" id="KW-1185">Reference proteome</keyword>
<dbReference type="RefSeq" id="XP_027198105.1">
    <property type="nucleotide sequence ID" value="XM_027342304.1"/>
</dbReference>
<dbReference type="InParanoid" id="A0A6P6XYH5"/>
<feature type="region of interest" description="Disordered" evidence="1">
    <location>
        <begin position="113"/>
        <end position="132"/>
    </location>
</feature>
<sequence length="144" mass="17028">MEKHSIFLTSEETMLDSRLVGWTVFIGVLTIFVSMIVALRRRFMLIEIKNILQLTTKEFIEYNNDVTDNNDDDNNNYQTKCLQQIRDTLIEVRIREMAIKHFRTKLTDFNVSNNKENKKSKKNKKCNNNSTPSVVDQANNWIFF</sequence>
<evidence type="ECO:0000256" key="2">
    <source>
        <dbReference type="SAM" id="Phobius"/>
    </source>
</evidence>
<name>A0A6P6XYH5_DERPT</name>
<dbReference type="AlphaFoldDB" id="A0A6P6XYH5"/>
<evidence type="ECO:0000256" key="1">
    <source>
        <dbReference type="SAM" id="MobiDB-lite"/>
    </source>
</evidence>
<dbReference type="KEGG" id="dpte:113792417"/>
<dbReference type="OrthoDB" id="10562113at2759"/>
<gene>
    <name evidence="4" type="primary">LOC113792417</name>
</gene>
<keyword evidence="2" id="KW-0812">Transmembrane</keyword>
<proteinExistence type="predicted"/>